<evidence type="ECO:0000259" key="1">
    <source>
        <dbReference type="Pfam" id="PF01370"/>
    </source>
</evidence>
<dbReference type="Gene3D" id="3.40.50.720">
    <property type="entry name" value="NAD(P)-binding Rossmann-like Domain"/>
    <property type="match status" value="1"/>
</dbReference>
<dbReference type="Pfam" id="PF01370">
    <property type="entry name" value="Epimerase"/>
    <property type="match status" value="1"/>
</dbReference>
<comment type="caution">
    <text evidence="2">The sequence shown here is derived from an EMBL/GenBank/DDBJ whole genome shotgun (WGS) entry which is preliminary data.</text>
</comment>
<keyword evidence="3" id="KW-1185">Reference proteome</keyword>
<proteinExistence type="predicted"/>
<accession>A0A8J3W7E7</accession>
<name>A0A8J3W7E7_9ACTN</name>
<sequence length="280" mass="30395">MRNVCVIGGSRYFGRHLVRSLSASADVTVITRGSRPPAGARHLVADRDSRGSLLEALGGRTFDVVVDQACYTPEQARIAREVFGGRTGRYVMTSTVEVYADLDHARPAAEESVDPLSWPVRRSSDGLPYGEGKRQAEAVFARDPVFDFVSVRSGHVLGGRDFTGRLAHYVERIGRGRPIGVHPAAKPASFIGDREIAEVLEWAARARFTGPVNACSHGELDVYALCEAIAAQVGGSPVYQAGESPYSFDRYYAMDNGRATGLGFRFSRVEDWLPEAVACA</sequence>
<dbReference type="EMBL" id="BOOH01000049">
    <property type="protein sequence ID" value="GIH79504.1"/>
    <property type="molecule type" value="Genomic_DNA"/>
</dbReference>
<gene>
    <name evidence="2" type="ORF">Plo01_59330</name>
</gene>
<dbReference type="SUPFAM" id="SSF51735">
    <property type="entry name" value="NAD(P)-binding Rossmann-fold domains"/>
    <property type="match status" value="1"/>
</dbReference>
<dbReference type="AlphaFoldDB" id="A0A8J3W7E7"/>
<dbReference type="RefSeq" id="WP_203893969.1">
    <property type="nucleotide sequence ID" value="NZ_BOOH01000049.1"/>
</dbReference>
<protein>
    <submittedName>
        <fullName evidence="2">Epimerase</fullName>
    </submittedName>
</protein>
<organism evidence="2 3">
    <name type="scientific">Planobispora longispora</name>
    <dbReference type="NCBI Taxonomy" id="28887"/>
    <lineage>
        <taxon>Bacteria</taxon>
        <taxon>Bacillati</taxon>
        <taxon>Actinomycetota</taxon>
        <taxon>Actinomycetes</taxon>
        <taxon>Streptosporangiales</taxon>
        <taxon>Streptosporangiaceae</taxon>
        <taxon>Planobispora</taxon>
    </lineage>
</organism>
<feature type="domain" description="NAD-dependent epimerase/dehydratase" evidence="1">
    <location>
        <begin position="4"/>
        <end position="179"/>
    </location>
</feature>
<dbReference type="InterPro" id="IPR036291">
    <property type="entry name" value="NAD(P)-bd_dom_sf"/>
</dbReference>
<evidence type="ECO:0000313" key="3">
    <source>
        <dbReference type="Proteomes" id="UP000616724"/>
    </source>
</evidence>
<evidence type="ECO:0000313" key="2">
    <source>
        <dbReference type="EMBL" id="GIH79504.1"/>
    </source>
</evidence>
<reference evidence="2 3" key="1">
    <citation type="submission" date="2021-01" db="EMBL/GenBank/DDBJ databases">
        <title>Whole genome shotgun sequence of Planobispora longispora NBRC 13918.</title>
        <authorList>
            <person name="Komaki H."/>
            <person name="Tamura T."/>
        </authorList>
    </citation>
    <scope>NUCLEOTIDE SEQUENCE [LARGE SCALE GENOMIC DNA]</scope>
    <source>
        <strain evidence="2 3">NBRC 13918</strain>
    </source>
</reference>
<dbReference type="InterPro" id="IPR001509">
    <property type="entry name" value="Epimerase_deHydtase"/>
</dbReference>
<dbReference type="Proteomes" id="UP000616724">
    <property type="component" value="Unassembled WGS sequence"/>
</dbReference>